<organism evidence="2 3">
    <name type="scientific">Zizania palustris</name>
    <name type="common">Northern wild rice</name>
    <dbReference type="NCBI Taxonomy" id="103762"/>
    <lineage>
        <taxon>Eukaryota</taxon>
        <taxon>Viridiplantae</taxon>
        <taxon>Streptophyta</taxon>
        <taxon>Embryophyta</taxon>
        <taxon>Tracheophyta</taxon>
        <taxon>Spermatophyta</taxon>
        <taxon>Magnoliopsida</taxon>
        <taxon>Liliopsida</taxon>
        <taxon>Poales</taxon>
        <taxon>Poaceae</taxon>
        <taxon>BOP clade</taxon>
        <taxon>Oryzoideae</taxon>
        <taxon>Oryzeae</taxon>
        <taxon>Zizaniinae</taxon>
        <taxon>Zizania</taxon>
    </lineage>
</organism>
<sequence length="73" mass="7328">MKEDGCGGRRVTVSGGCKGTMTWTTIGPTTTLAKGGADGEQKEEASGEIWTEDGSGGRTTTAGGRCEGTTTLA</sequence>
<protein>
    <submittedName>
        <fullName evidence="2">Uncharacterized protein</fullName>
    </submittedName>
</protein>
<name>A0A8J5RB93_ZIZPA</name>
<accession>A0A8J5RB93</accession>
<feature type="compositionally biased region" description="Low complexity" evidence="1">
    <location>
        <begin position="58"/>
        <end position="73"/>
    </location>
</feature>
<dbReference type="AlphaFoldDB" id="A0A8J5RB93"/>
<evidence type="ECO:0000256" key="1">
    <source>
        <dbReference type="SAM" id="MobiDB-lite"/>
    </source>
</evidence>
<reference evidence="2" key="2">
    <citation type="submission" date="2021-02" db="EMBL/GenBank/DDBJ databases">
        <authorList>
            <person name="Kimball J.A."/>
            <person name="Haas M.W."/>
            <person name="Macchietto M."/>
            <person name="Kono T."/>
            <person name="Duquette J."/>
            <person name="Shao M."/>
        </authorList>
    </citation>
    <scope>NUCLEOTIDE SEQUENCE</scope>
    <source>
        <tissue evidence="2">Fresh leaf tissue</tissue>
    </source>
</reference>
<feature type="region of interest" description="Disordered" evidence="1">
    <location>
        <begin position="1"/>
        <end position="73"/>
    </location>
</feature>
<dbReference type="EMBL" id="JAAALK010000288">
    <property type="protein sequence ID" value="KAG8055715.1"/>
    <property type="molecule type" value="Genomic_DNA"/>
</dbReference>
<reference evidence="2" key="1">
    <citation type="journal article" date="2021" name="bioRxiv">
        <title>Whole Genome Assembly and Annotation of Northern Wild Rice, Zizania palustris L., Supports a Whole Genome Duplication in the Zizania Genus.</title>
        <authorList>
            <person name="Haas M."/>
            <person name="Kono T."/>
            <person name="Macchietto M."/>
            <person name="Millas R."/>
            <person name="McGilp L."/>
            <person name="Shao M."/>
            <person name="Duquette J."/>
            <person name="Hirsch C.N."/>
            <person name="Kimball J."/>
        </authorList>
    </citation>
    <scope>NUCLEOTIDE SEQUENCE</scope>
    <source>
        <tissue evidence="2">Fresh leaf tissue</tissue>
    </source>
</reference>
<dbReference type="Proteomes" id="UP000729402">
    <property type="component" value="Unassembled WGS sequence"/>
</dbReference>
<keyword evidence="3" id="KW-1185">Reference proteome</keyword>
<proteinExistence type="predicted"/>
<comment type="caution">
    <text evidence="2">The sequence shown here is derived from an EMBL/GenBank/DDBJ whole genome shotgun (WGS) entry which is preliminary data.</text>
</comment>
<feature type="compositionally biased region" description="Low complexity" evidence="1">
    <location>
        <begin position="20"/>
        <end position="31"/>
    </location>
</feature>
<gene>
    <name evidence="2" type="ORF">GUJ93_ZPchr0001g29493</name>
</gene>
<evidence type="ECO:0000313" key="3">
    <source>
        <dbReference type="Proteomes" id="UP000729402"/>
    </source>
</evidence>
<evidence type="ECO:0000313" key="2">
    <source>
        <dbReference type="EMBL" id="KAG8055715.1"/>
    </source>
</evidence>